<dbReference type="EMBL" id="BAAASJ010000115">
    <property type="protein sequence ID" value="GAA2658626.1"/>
    <property type="molecule type" value="Genomic_DNA"/>
</dbReference>
<name>A0ABN3RUB9_9ACTN</name>
<feature type="domain" description="Rho termination factor-like N-terminal" evidence="2">
    <location>
        <begin position="10"/>
        <end position="37"/>
    </location>
</feature>
<organism evidence="3 4">
    <name type="scientific">Streptomyces vastus</name>
    <dbReference type="NCBI Taxonomy" id="285451"/>
    <lineage>
        <taxon>Bacteria</taxon>
        <taxon>Bacillati</taxon>
        <taxon>Actinomycetota</taxon>
        <taxon>Actinomycetes</taxon>
        <taxon>Kitasatosporales</taxon>
        <taxon>Streptomycetaceae</taxon>
        <taxon>Streptomyces</taxon>
    </lineage>
</organism>
<accession>A0ABN3RUB9</accession>
<dbReference type="Pfam" id="PF07498">
    <property type="entry name" value="Rho_N"/>
    <property type="match status" value="1"/>
</dbReference>
<dbReference type="InterPro" id="IPR036269">
    <property type="entry name" value="Rho_N_sf"/>
</dbReference>
<sequence>MDEQASKQHLYDVAKRLGVEGRSRMTKSELLDAVRKANRSETRKARN</sequence>
<dbReference type="InterPro" id="IPR011112">
    <property type="entry name" value="Rho-like_N"/>
</dbReference>
<reference evidence="3 4" key="1">
    <citation type="journal article" date="2019" name="Int. J. Syst. Evol. Microbiol.">
        <title>The Global Catalogue of Microorganisms (GCM) 10K type strain sequencing project: providing services to taxonomists for standard genome sequencing and annotation.</title>
        <authorList>
            <consortium name="The Broad Institute Genomics Platform"/>
            <consortium name="The Broad Institute Genome Sequencing Center for Infectious Disease"/>
            <person name="Wu L."/>
            <person name="Ma J."/>
        </authorList>
    </citation>
    <scope>NUCLEOTIDE SEQUENCE [LARGE SCALE GENOMIC DNA]</scope>
    <source>
        <strain evidence="3 4">JCM 4524</strain>
    </source>
</reference>
<evidence type="ECO:0000313" key="4">
    <source>
        <dbReference type="Proteomes" id="UP001500151"/>
    </source>
</evidence>
<evidence type="ECO:0000313" key="3">
    <source>
        <dbReference type="EMBL" id="GAA2658626.1"/>
    </source>
</evidence>
<comment type="caution">
    <text evidence="3">The sequence shown here is derived from an EMBL/GenBank/DDBJ whole genome shotgun (WGS) entry which is preliminary data.</text>
</comment>
<keyword evidence="4" id="KW-1185">Reference proteome</keyword>
<dbReference type="SUPFAM" id="SSF68912">
    <property type="entry name" value="Rho N-terminal domain-like"/>
    <property type="match status" value="1"/>
</dbReference>
<protein>
    <recommendedName>
        <fullName evidence="2">Rho termination factor-like N-terminal domain-containing protein</fullName>
    </recommendedName>
</protein>
<dbReference type="Proteomes" id="UP001500151">
    <property type="component" value="Unassembled WGS sequence"/>
</dbReference>
<evidence type="ECO:0000259" key="2">
    <source>
        <dbReference type="Pfam" id="PF07498"/>
    </source>
</evidence>
<feature type="region of interest" description="Disordered" evidence="1">
    <location>
        <begin position="15"/>
        <end position="47"/>
    </location>
</feature>
<evidence type="ECO:0000256" key="1">
    <source>
        <dbReference type="SAM" id="MobiDB-lite"/>
    </source>
</evidence>
<proteinExistence type="predicted"/>
<gene>
    <name evidence="3" type="ORF">GCM10010307_74570</name>
</gene>